<evidence type="ECO:0000256" key="10">
    <source>
        <dbReference type="SAM" id="MobiDB-lite"/>
    </source>
</evidence>
<dbReference type="InterPro" id="IPR011011">
    <property type="entry name" value="Znf_FYVE_PHD"/>
</dbReference>
<dbReference type="PROSITE" id="PS51184">
    <property type="entry name" value="JMJC"/>
    <property type="match status" value="1"/>
</dbReference>
<feature type="region of interest" description="Disordered" evidence="10">
    <location>
        <begin position="212"/>
        <end position="231"/>
    </location>
</feature>
<evidence type="ECO:0000256" key="7">
    <source>
        <dbReference type="ARBA" id="ARBA00023015"/>
    </source>
</evidence>
<evidence type="ECO:0000259" key="11">
    <source>
        <dbReference type="PROSITE" id="PS51184"/>
    </source>
</evidence>
<evidence type="ECO:0000256" key="9">
    <source>
        <dbReference type="ARBA" id="ARBA00023242"/>
    </source>
</evidence>
<evidence type="ECO:0000256" key="4">
    <source>
        <dbReference type="ARBA" id="ARBA00022964"/>
    </source>
</evidence>
<dbReference type="Gene3D" id="2.60.120.650">
    <property type="entry name" value="Cupin"/>
    <property type="match status" value="1"/>
</dbReference>
<evidence type="ECO:0000256" key="1">
    <source>
        <dbReference type="ARBA" id="ARBA00004123"/>
    </source>
</evidence>
<comment type="caution">
    <text evidence="12">The sequence shown here is derived from an EMBL/GenBank/DDBJ whole genome shotgun (WGS) entry which is preliminary data.</text>
</comment>
<feature type="compositionally biased region" description="Basic residues" evidence="10">
    <location>
        <begin position="301"/>
        <end position="310"/>
    </location>
</feature>
<evidence type="ECO:0000256" key="6">
    <source>
        <dbReference type="ARBA" id="ARBA00023004"/>
    </source>
</evidence>
<evidence type="ECO:0000256" key="5">
    <source>
        <dbReference type="ARBA" id="ARBA00023002"/>
    </source>
</evidence>
<dbReference type="InterPro" id="IPR050690">
    <property type="entry name" value="JHDM1_Histone_Demethylase"/>
</dbReference>
<dbReference type="Pfam" id="PF17811">
    <property type="entry name" value="JHD"/>
    <property type="match status" value="1"/>
</dbReference>
<feature type="compositionally biased region" description="Basic and acidic residues" evidence="10">
    <location>
        <begin position="130"/>
        <end position="150"/>
    </location>
</feature>
<dbReference type="SUPFAM" id="SSF51197">
    <property type="entry name" value="Clavaminate synthase-like"/>
    <property type="match status" value="1"/>
</dbReference>
<gene>
    <name evidence="12" type="ORF">BV898_02284</name>
</gene>
<dbReference type="GO" id="GO:0006325">
    <property type="term" value="P:chromatin organization"/>
    <property type="evidence" value="ECO:0007669"/>
    <property type="project" value="UniProtKB-KW"/>
</dbReference>
<reference evidence="13" key="1">
    <citation type="submission" date="2017-01" db="EMBL/GenBank/DDBJ databases">
        <title>Comparative genomics of anhydrobiosis in the tardigrade Hypsibius dujardini.</title>
        <authorList>
            <person name="Yoshida Y."/>
            <person name="Koutsovoulos G."/>
            <person name="Laetsch D."/>
            <person name="Stevens L."/>
            <person name="Kumar S."/>
            <person name="Horikawa D."/>
            <person name="Ishino K."/>
            <person name="Komine S."/>
            <person name="Tomita M."/>
            <person name="Blaxter M."/>
            <person name="Arakawa K."/>
        </authorList>
    </citation>
    <scope>NUCLEOTIDE SEQUENCE [LARGE SCALE GENOMIC DNA]</scope>
    <source>
        <strain evidence="13">Z151</strain>
    </source>
</reference>
<keyword evidence="7" id="KW-0805">Transcription regulation</keyword>
<dbReference type="PANTHER" id="PTHR23123">
    <property type="entry name" value="PHD/F-BOX CONTAINING PROTEIN"/>
    <property type="match status" value="1"/>
</dbReference>
<evidence type="ECO:0000256" key="2">
    <source>
        <dbReference type="ARBA" id="ARBA00022723"/>
    </source>
</evidence>
<keyword evidence="13" id="KW-1185">Reference proteome</keyword>
<dbReference type="InterPro" id="IPR041070">
    <property type="entry name" value="JHD"/>
</dbReference>
<feature type="domain" description="JmjC" evidence="11">
    <location>
        <begin position="576"/>
        <end position="739"/>
    </location>
</feature>
<dbReference type="InterPro" id="IPR003347">
    <property type="entry name" value="JmjC_dom"/>
</dbReference>
<dbReference type="SUPFAM" id="SSF57903">
    <property type="entry name" value="FYVE/PHD zinc finger"/>
    <property type="match status" value="1"/>
</dbReference>
<feature type="compositionally biased region" description="Basic and acidic residues" evidence="10">
    <location>
        <begin position="212"/>
        <end position="222"/>
    </location>
</feature>
<comment type="subcellular location">
    <subcellularLocation>
        <location evidence="1">Nucleus</location>
    </subcellularLocation>
</comment>
<dbReference type="GO" id="GO:0051213">
    <property type="term" value="F:dioxygenase activity"/>
    <property type="evidence" value="ECO:0007669"/>
    <property type="project" value="UniProtKB-KW"/>
</dbReference>
<organism evidence="12 13">
    <name type="scientific">Hypsibius exemplaris</name>
    <name type="common">Freshwater tardigrade</name>
    <dbReference type="NCBI Taxonomy" id="2072580"/>
    <lineage>
        <taxon>Eukaryota</taxon>
        <taxon>Metazoa</taxon>
        <taxon>Ecdysozoa</taxon>
        <taxon>Tardigrada</taxon>
        <taxon>Eutardigrada</taxon>
        <taxon>Parachela</taxon>
        <taxon>Hypsibioidea</taxon>
        <taxon>Hypsibiidae</taxon>
        <taxon>Hypsibius</taxon>
    </lineage>
</organism>
<dbReference type="SMART" id="SM00558">
    <property type="entry name" value="JmjC"/>
    <property type="match status" value="1"/>
</dbReference>
<keyword evidence="6" id="KW-0408">Iron</keyword>
<evidence type="ECO:0000313" key="12">
    <source>
        <dbReference type="EMBL" id="OQV23936.1"/>
    </source>
</evidence>
<keyword evidence="4" id="KW-0223">Dioxygenase</keyword>
<evidence type="ECO:0000313" key="13">
    <source>
        <dbReference type="Proteomes" id="UP000192578"/>
    </source>
</evidence>
<dbReference type="Proteomes" id="UP000192578">
    <property type="component" value="Unassembled WGS sequence"/>
</dbReference>
<keyword evidence="3" id="KW-0156">Chromatin regulator</keyword>
<dbReference type="OrthoDB" id="5876800at2759"/>
<sequence length="844" mass="94448">MERPLCQKVTVTICRVPCQEERFWLSRRLNVNESRSANRKLWNSPHAGTSFDFIFIMTAKAVADLPMDLSVHRDGMSTNGSTIPSASNVLTPGTVLVTSASGLPVKQNVKMIDYLVAEQARLDMAHQQKLKQDRRGAAEMVRSRERQVGEKKRKKMGNLTIPTEATLMVSAVTTPHFPQAVAPQSTTSFADSKNLLPLPSKADNTVLLMEKKPKSVHPENGKETGLQDQICAPGDPGVADDVQWKSLDQPSLTFQVDASVAEGAKPAENGKKKRSKPKLKAAALLEPKLGDSVGERVVSTKPKKSRKRKSSTAGLDAPGSAGDVACVLQAGGVSLQAALGMIESALNVNVPIKDLSPAPTKQRSKSEVPRTPEVACCEGCLFVGSEVPYFQIGCDGPCKKWYHGSCVCVTEMQAELISKFHCEACQKSSAVGPSIRKKKLNNHRHNYLEKNAEDKPTQTGTAKFLQELKERDAKFKPLTDAVETMRGRDIDIDYMRECGFKKLILIEEKSGLDIILPDENFGYHNVAEILGADKVVSAIDVESQEENLVVTLGQFVKYMDSPQPRDTTINIISLEFSKSAMSKLVEPPLVVRTLSWVDQYFQDDEEEPPESPYAKPEVQKYCLMSPENSFTDFHIDFGGTSVWYHIFKGRKIFYLIPPTDENLMKYEMWMRSPPAEQSSTFLGDKCDCYRLELKEGNTILMPSGWIHAVLTPQDSLVFGGNFLHDLAVEYQFKINQMEDRLETPERYRFPHFYTVCWEAFQDLVSRLEDFRDHPKDAPKWLLKAVSTLYNTLQENSSDSVSQEELKRRKDELTPHADVSGTLKKTREFMKLFATHMNFGAETED</sequence>
<dbReference type="AlphaFoldDB" id="A0A1W0X8R4"/>
<keyword evidence="8" id="KW-0804">Transcription</keyword>
<feature type="region of interest" description="Disordered" evidence="10">
    <location>
        <begin position="130"/>
        <end position="153"/>
    </location>
</feature>
<evidence type="ECO:0000256" key="3">
    <source>
        <dbReference type="ARBA" id="ARBA00022853"/>
    </source>
</evidence>
<dbReference type="Gene3D" id="1.20.58.1360">
    <property type="match status" value="1"/>
</dbReference>
<keyword evidence="2" id="KW-0479">Metal-binding</keyword>
<keyword evidence="5" id="KW-0560">Oxidoreductase</keyword>
<accession>A0A1W0X8R4</accession>
<dbReference type="GO" id="GO:0046872">
    <property type="term" value="F:metal ion binding"/>
    <property type="evidence" value="ECO:0007669"/>
    <property type="project" value="UniProtKB-KW"/>
</dbReference>
<keyword evidence="9" id="KW-0539">Nucleus</keyword>
<name>A0A1W0X8R4_HYPEX</name>
<dbReference type="GO" id="GO:0005634">
    <property type="term" value="C:nucleus"/>
    <property type="evidence" value="ECO:0007669"/>
    <property type="project" value="UniProtKB-SubCell"/>
</dbReference>
<evidence type="ECO:0000256" key="8">
    <source>
        <dbReference type="ARBA" id="ARBA00023163"/>
    </source>
</evidence>
<dbReference type="Pfam" id="PF02373">
    <property type="entry name" value="JmjC"/>
    <property type="match status" value="1"/>
</dbReference>
<proteinExistence type="predicted"/>
<protein>
    <submittedName>
        <fullName evidence="12">Lysine-specific demethylase 7A</fullName>
    </submittedName>
</protein>
<feature type="region of interest" description="Disordered" evidence="10">
    <location>
        <begin position="263"/>
        <end position="318"/>
    </location>
</feature>
<dbReference type="EMBL" id="MTYJ01000009">
    <property type="protein sequence ID" value="OQV23936.1"/>
    <property type="molecule type" value="Genomic_DNA"/>
</dbReference>